<dbReference type="Proteomes" id="UP000680132">
    <property type="component" value="Unassembled WGS sequence"/>
</dbReference>
<comment type="caution">
    <text evidence="17">The sequence shown here is derived from an EMBL/GenBank/DDBJ whole genome shotgun (WGS) entry which is preliminary data.</text>
</comment>
<dbReference type="InterPro" id="IPR012778">
    <property type="entry name" value="Pept_M1_aminopeptidase"/>
</dbReference>
<dbReference type="InterPro" id="IPR001930">
    <property type="entry name" value="Peptidase_M1"/>
</dbReference>
<sequence>MSAHEAANLTREETAARSAAIALHAVRVELDLTTAPDPLRSGFATATTLAFESTAEETWLDFLGERVERVVVNGTEQPVEWDGARIRIRGLGVDNEVRVEAVGAFSRSGEGLHRFVDPVDGQAYLYTQYEPADARRVMACFEQPDLKARYTFVVSAPAGWVVLSNQAVAKVDQGIGVQTVQFAETLPISSYITAVVAGPYHRVTGEWVKGDQRIPLGAYCRASLHEHFDAEEILEITRQGLDFYDDAFGFPYPWSTYDQVFVPEYNLGAMENPGLVTFTEAYVFRGASTQAQHEARANTILHEMAHMWFGDLVTMRWWDDLWLKESFADYMGSHASTAATRFTDAWVSFAARRKAWAYQADQLPSTHPIVADIPDLEAAKLNFDGITYAKGASVLKQLVAYVGEDAFFEGARRYFQRHAYGNTTLADLLAELSDASGRDLTSWSAAWLETTGMSTIVYDRETRELIQTDPRPHRLAIGCWSWQDDHLVRTDLVETDLVDARTALELPDADLILINDTDLTYAKARLDERSLDAVEAGLSGIDDALARGLVWSALWNATRDGDLPARRYLEIVRRHAPRETHIGLLTAATANAAFAVGHYVADADRAAEREAWLQTTWEQTTHHETGDAQLVWARALAAAAAYADTHAASLIGWLAGAETPLELDADLRWALLTSLSATGHASVLDAEKELTRDDTATGRTAQIRVLAARPDAQVRAAAWVSAWDDHTLTNDHLDATIGGFRTGDSRALIASFDDEYFARIRDAWSERSIEIAKRLVVGFFPAADSLEPVDAWLAANEDAPAALRRVVVEQRDHLARDLRVRAAQ</sequence>
<dbReference type="RefSeq" id="WP_208504527.1">
    <property type="nucleotide sequence ID" value="NZ_JAGFOA010000006.1"/>
</dbReference>
<dbReference type="GO" id="GO:0070006">
    <property type="term" value="F:metalloaminopeptidase activity"/>
    <property type="evidence" value="ECO:0007669"/>
    <property type="project" value="TreeGrafter"/>
</dbReference>
<evidence type="ECO:0000313" key="18">
    <source>
        <dbReference type="Proteomes" id="UP000680132"/>
    </source>
</evidence>
<evidence type="ECO:0000256" key="7">
    <source>
        <dbReference type="ARBA" id="ARBA00022670"/>
    </source>
</evidence>
<keyword evidence="18" id="KW-1185">Reference proteome</keyword>
<evidence type="ECO:0000256" key="10">
    <source>
        <dbReference type="ARBA" id="ARBA00022833"/>
    </source>
</evidence>
<dbReference type="NCBIfam" id="TIGR02412">
    <property type="entry name" value="pepN_strep_liv"/>
    <property type="match status" value="1"/>
</dbReference>
<dbReference type="AlphaFoldDB" id="A0A939TRM2"/>
<dbReference type="GO" id="GO:0005737">
    <property type="term" value="C:cytoplasm"/>
    <property type="evidence" value="ECO:0007669"/>
    <property type="project" value="TreeGrafter"/>
</dbReference>
<dbReference type="GO" id="GO:0016285">
    <property type="term" value="F:alanyl aminopeptidase activity"/>
    <property type="evidence" value="ECO:0007669"/>
    <property type="project" value="UniProtKB-EC"/>
</dbReference>
<keyword evidence="8" id="KW-0479">Metal-binding</keyword>
<dbReference type="PRINTS" id="PR00756">
    <property type="entry name" value="ALADIPTASE"/>
</dbReference>
<keyword evidence="9 17" id="KW-0378">Hydrolase</keyword>
<name>A0A939TRM2_9MICO</name>
<dbReference type="Pfam" id="PF17900">
    <property type="entry name" value="Peptidase_M1_N"/>
    <property type="match status" value="1"/>
</dbReference>
<feature type="domain" description="ERAP1-like C-terminal" evidence="15">
    <location>
        <begin position="511"/>
        <end position="815"/>
    </location>
</feature>
<comment type="cofactor">
    <cofactor evidence="2">
        <name>Zn(2+)</name>
        <dbReference type="ChEBI" id="CHEBI:29105"/>
    </cofactor>
</comment>
<keyword evidence="7" id="KW-0645">Protease</keyword>
<evidence type="ECO:0000259" key="16">
    <source>
        <dbReference type="Pfam" id="PF17900"/>
    </source>
</evidence>
<dbReference type="Gene3D" id="2.60.40.1730">
    <property type="entry name" value="tricorn interacting facor f3 domain"/>
    <property type="match status" value="1"/>
</dbReference>
<evidence type="ECO:0000256" key="12">
    <source>
        <dbReference type="ARBA" id="ARBA00029811"/>
    </source>
</evidence>
<dbReference type="CDD" id="cd09602">
    <property type="entry name" value="M1_APN"/>
    <property type="match status" value="1"/>
</dbReference>
<dbReference type="GO" id="GO:0008270">
    <property type="term" value="F:zinc ion binding"/>
    <property type="evidence" value="ECO:0007669"/>
    <property type="project" value="InterPro"/>
</dbReference>
<dbReference type="SUPFAM" id="SSF55486">
    <property type="entry name" value="Metalloproteases ('zincins'), catalytic domain"/>
    <property type="match status" value="1"/>
</dbReference>
<evidence type="ECO:0000256" key="5">
    <source>
        <dbReference type="ARBA" id="ARBA00015611"/>
    </source>
</evidence>
<evidence type="ECO:0000259" key="15">
    <source>
        <dbReference type="Pfam" id="PF11838"/>
    </source>
</evidence>
<evidence type="ECO:0000256" key="4">
    <source>
        <dbReference type="ARBA" id="ARBA00012564"/>
    </source>
</evidence>
<comment type="catalytic activity">
    <reaction evidence="1">
        <text>Release of an N-terminal amino acid, Xaa-|-Yaa- from a peptide, amide or arylamide. Xaa is preferably Ala, but may be most amino acids including Pro (slow action). When a terminal hydrophobic residue is followed by a prolyl residue, the two may be released as an intact Xaa-Pro dipeptide.</text>
        <dbReference type="EC" id="3.4.11.2"/>
    </reaction>
</comment>
<evidence type="ECO:0000256" key="2">
    <source>
        <dbReference type="ARBA" id="ARBA00001947"/>
    </source>
</evidence>
<evidence type="ECO:0000256" key="6">
    <source>
        <dbReference type="ARBA" id="ARBA00022438"/>
    </source>
</evidence>
<dbReference type="GO" id="GO:0016020">
    <property type="term" value="C:membrane"/>
    <property type="evidence" value="ECO:0007669"/>
    <property type="project" value="TreeGrafter"/>
</dbReference>
<gene>
    <name evidence="17" type="primary">pepN</name>
    <name evidence="17" type="ORF">J5V96_14295</name>
</gene>
<keyword evidence="10" id="KW-0862">Zinc</keyword>
<dbReference type="InterPro" id="IPR014782">
    <property type="entry name" value="Peptidase_M1_dom"/>
</dbReference>
<dbReference type="InterPro" id="IPR042097">
    <property type="entry name" value="Aminopeptidase_N-like_N_sf"/>
</dbReference>
<protein>
    <recommendedName>
        <fullName evidence="5">Aminopeptidase N</fullName>
        <ecNumber evidence="4">3.4.11.2</ecNumber>
    </recommendedName>
    <alternativeName>
        <fullName evidence="12">Alanine aminopeptidase</fullName>
    </alternativeName>
    <alternativeName>
        <fullName evidence="13">Lysyl aminopeptidase</fullName>
    </alternativeName>
</protein>
<evidence type="ECO:0000256" key="11">
    <source>
        <dbReference type="ARBA" id="ARBA00023049"/>
    </source>
</evidence>
<dbReference type="InterPro" id="IPR024571">
    <property type="entry name" value="ERAP1-like_C_dom"/>
</dbReference>
<dbReference type="Pfam" id="PF01433">
    <property type="entry name" value="Peptidase_M1"/>
    <property type="match status" value="1"/>
</dbReference>
<dbReference type="EMBL" id="JAGFOA010000006">
    <property type="protein sequence ID" value="MBO3664665.1"/>
    <property type="molecule type" value="Genomic_DNA"/>
</dbReference>
<dbReference type="SUPFAM" id="SSF63737">
    <property type="entry name" value="Leukotriene A4 hydrolase N-terminal domain"/>
    <property type="match status" value="1"/>
</dbReference>
<feature type="domain" description="Aminopeptidase N-like N-terminal" evidence="16">
    <location>
        <begin position="106"/>
        <end position="192"/>
    </location>
</feature>
<dbReference type="Pfam" id="PF11838">
    <property type="entry name" value="ERAP1_C"/>
    <property type="match status" value="1"/>
</dbReference>
<accession>A0A939TRM2</accession>
<reference evidence="17" key="1">
    <citation type="submission" date="2021-03" db="EMBL/GenBank/DDBJ databases">
        <title>Microbacterium sp. nov., a novel actinobacterium isolated from cow dung.</title>
        <authorList>
            <person name="Zhang L."/>
        </authorList>
    </citation>
    <scope>NUCLEOTIDE SEQUENCE</scope>
    <source>
        <strain evidence="17">NEAU-LLB</strain>
    </source>
</reference>
<proteinExistence type="inferred from homology"/>
<evidence type="ECO:0000256" key="3">
    <source>
        <dbReference type="ARBA" id="ARBA00010136"/>
    </source>
</evidence>
<evidence type="ECO:0000256" key="1">
    <source>
        <dbReference type="ARBA" id="ARBA00000098"/>
    </source>
</evidence>
<keyword evidence="6 17" id="KW-0031">Aminopeptidase</keyword>
<dbReference type="GO" id="GO:0005615">
    <property type="term" value="C:extracellular space"/>
    <property type="evidence" value="ECO:0007669"/>
    <property type="project" value="TreeGrafter"/>
</dbReference>
<dbReference type="PANTHER" id="PTHR11533:SF174">
    <property type="entry name" value="PUROMYCIN-SENSITIVE AMINOPEPTIDASE-RELATED"/>
    <property type="match status" value="1"/>
</dbReference>
<evidence type="ECO:0000259" key="14">
    <source>
        <dbReference type="Pfam" id="PF01433"/>
    </source>
</evidence>
<dbReference type="PANTHER" id="PTHR11533">
    <property type="entry name" value="PROTEASE M1 ZINC METALLOPROTEASE"/>
    <property type="match status" value="1"/>
</dbReference>
<comment type="similarity">
    <text evidence="3">Belongs to the peptidase M1 family.</text>
</comment>
<dbReference type="GO" id="GO:0043171">
    <property type="term" value="P:peptide catabolic process"/>
    <property type="evidence" value="ECO:0007669"/>
    <property type="project" value="TreeGrafter"/>
</dbReference>
<organism evidence="17 18">
    <name type="scientific">Microbacterium stercoris</name>
    <dbReference type="NCBI Taxonomy" id="2820289"/>
    <lineage>
        <taxon>Bacteria</taxon>
        <taxon>Bacillati</taxon>
        <taxon>Actinomycetota</taxon>
        <taxon>Actinomycetes</taxon>
        <taxon>Micrococcales</taxon>
        <taxon>Microbacteriaceae</taxon>
        <taxon>Microbacterium</taxon>
    </lineage>
</organism>
<dbReference type="EC" id="3.4.11.2" evidence="4"/>
<dbReference type="GO" id="GO:0006508">
    <property type="term" value="P:proteolysis"/>
    <property type="evidence" value="ECO:0007669"/>
    <property type="project" value="UniProtKB-KW"/>
</dbReference>
<dbReference type="GO" id="GO:0042277">
    <property type="term" value="F:peptide binding"/>
    <property type="evidence" value="ECO:0007669"/>
    <property type="project" value="TreeGrafter"/>
</dbReference>
<evidence type="ECO:0000313" key="17">
    <source>
        <dbReference type="EMBL" id="MBO3664665.1"/>
    </source>
</evidence>
<evidence type="ECO:0000256" key="9">
    <source>
        <dbReference type="ARBA" id="ARBA00022801"/>
    </source>
</evidence>
<feature type="domain" description="Peptidase M1 membrane alanine aminopeptidase" evidence="14">
    <location>
        <begin position="234"/>
        <end position="447"/>
    </location>
</feature>
<dbReference type="FunFam" id="1.10.390.10:FF:000004">
    <property type="entry name" value="Aminopeptidase N"/>
    <property type="match status" value="1"/>
</dbReference>
<keyword evidence="11" id="KW-0482">Metalloprotease</keyword>
<evidence type="ECO:0000256" key="13">
    <source>
        <dbReference type="ARBA" id="ARBA00031533"/>
    </source>
</evidence>
<dbReference type="Gene3D" id="1.10.390.10">
    <property type="entry name" value="Neutral Protease Domain 2"/>
    <property type="match status" value="1"/>
</dbReference>
<evidence type="ECO:0000256" key="8">
    <source>
        <dbReference type="ARBA" id="ARBA00022723"/>
    </source>
</evidence>
<dbReference type="InterPro" id="IPR045357">
    <property type="entry name" value="Aminopeptidase_N-like_N"/>
</dbReference>
<dbReference type="InterPro" id="IPR050344">
    <property type="entry name" value="Peptidase_M1_aminopeptidases"/>
</dbReference>
<dbReference type="InterPro" id="IPR027268">
    <property type="entry name" value="Peptidase_M4/M1_CTD_sf"/>
</dbReference>